<dbReference type="EMBL" id="JZWS02000045">
    <property type="protein sequence ID" value="MCL7344810.1"/>
    <property type="molecule type" value="Genomic_DNA"/>
</dbReference>
<proteinExistence type="predicted"/>
<dbReference type="InterPro" id="IPR036866">
    <property type="entry name" value="RibonucZ/Hydroxyglut_hydro"/>
</dbReference>
<gene>
    <name evidence="2" type="ORF">TQ35_009595</name>
</gene>
<dbReference type="Pfam" id="PF19583">
    <property type="entry name" value="ODP"/>
    <property type="match status" value="1"/>
</dbReference>
<dbReference type="AlphaFoldDB" id="A0AAE3K2E0"/>
<dbReference type="PANTHER" id="PTHR43041">
    <property type="entry name" value="HYDROLASE, METALLO-BETA-LACTAMASE SUPERFAMILY"/>
    <property type="match status" value="1"/>
</dbReference>
<feature type="domain" description="ODP" evidence="1">
    <location>
        <begin position="2"/>
        <end position="47"/>
    </location>
</feature>
<dbReference type="InterPro" id="IPR045761">
    <property type="entry name" value="ODP_dom"/>
</dbReference>
<sequence length="74" mass="8748">LIVEDFEEHKKLMEPFHRRYLATRKALEIWLKKVRKLDIDVIAPQHGSIFLKENAKKFLDWLDSLDKVGADLMG</sequence>
<accession>A0AAE3K2E0</accession>
<reference evidence="2" key="1">
    <citation type="submission" date="2022-05" db="EMBL/GenBank/DDBJ databases">
        <title>Metagenome Sequencing of an Archaeal-Dominated Microbial Community from a Hot Spring at the Los Azufres Geothermal Field, Mexico.</title>
        <authorList>
            <person name="Marin-Paredes R."/>
            <person name="Martinez-Romero E."/>
            <person name="Servin-Garciduenas L.E."/>
        </authorList>
    </citation>
    <scope>NUCLEOTIDE SEQUENCE</scope>
    <source>
        <strain evidence="2">AZ1-454</strain>
    </source>
</reference>
<dbReference type="Gene3D" id="3.60.15.10">
    <property type="entry name" value="Ribonuclease Z/Hydroxyacylglutathione hydrolase-like"/>
    <property type="match status" value="1"/>
</dbReference>
<evidence type="ECO:0000313" key="2">
    <source>
        <dbReference type="EMBL" id="MCL7344810.1"/>
    </source>
</evidence>
<dbReference type="PANTHER" id="PTHR43041:SF1">
    <property type="entry name" value="METALLO-BETA-LACTAMASE DOMAIN-CONTAINING PROTEIN"/>
    <property type="match status" value="1"/>
</dbReference>
<comment type="caution">
    <text evidence="2">The sequence shown here is derived from an EMBL/GenBank/DDBJ whole genome shotgun (WGS) entry which is preliminary data.</text>
</comment>
<evidence type="ECO:0000259" key="1">
    <source>
        <dbReference type="Pfam" id="PF19583"/>
    </source>
</evidence>
<protein>
    <submittedName>
        <fullName evidence="2">MBL fold metallo-hydrolase</fullName>
    </submittedName>
</protein>
<name>A0AAE3K2E0_9CREN</name>
<feature type="non-terminal residue" evidence="2">
    <location>
        <position position="1"/>
    </location>
</feature>
<organism evidence="2">
    <name type="scientific">Candidatus Aramenus sulfurataquae</name>
    <dbReference type="NCBI Taxonomy" id="1326980"/>
    <lineage>
        <taxon>Archaea</taxon>
        <taxon>Thermoproteota</taxon>
        <taxon>Thermoprotei</taxon>
        <taxon>Sulfolobales</taxon>
        <taxon>Sulfolobaceae</taxon>
        <taxon>Candidatus Aramenus</taxon>
    </lineage>
</organism>